<feature type="compositionally biased region" description="Low complexity" evidence="1">
    <location>
        <begin position="1"/>
        <end position="22"/>
    </location>
</feature>
<keyword evidence="2" id="KW-0812">Transmembrane</keyword>
<keyword evidence="2" id="KW-1133">Transmembrane helix</keyword>
<keyword evidence="2" id="KW-0472">Membrane</keyword>
<feature type="compositionally biased region" description="Basic and acidic residues" evidence="1">
    <location>
        <begin position="186"/>
        <end position="218"/>
    </location>
</feature>
<name>A0A0C2S5H5_AMAMK</name>
<gene>
    <name evidence="3" type="ORF">M378DRAFT_15894</name>
</gene>
<keyword evidence="4" id="KW-1185">Reference proteome</keyword>
<organism evidence="3 4">
    <name type="scientific">Amanita muscaria (strain Koide BX008)</name>
    <dbReference type="NCBI Taxonomy" id="946122"/>
    <lineage>
        <taxon>Eukaryota</taxon>
        <taxon>Fungi</taxon>
        <taxon>Dikarya</taxon>
        <taxon>Basidiomycota</taxon>
        <taxon>Agaricomycotina</taxon>
        <taxon>Agaricomycetes</taxon>
        <taxon>Agaricomycetidae</taxon>
        <taxon>Agaricales</taxon>
        <taxon>Pluteineae</taxon>
        <taxon>Amanitaceae</taxon>
        <taxon>Amanita</taxon>
    </lineage>
</organism>
<evidence type="ECO:0000313" key="3">
    <source>
        <dbReference type="EMBL" id="KIL57980.1"/>
    </source>
</evidence>
<dbReference type="HOGENOM" id="CLU_1119923_0_0_1"/>
<protein>
    <submittedName>
        <fullName evidence="3">Uncharacterized protein</fullName>
    </submittedName>
</protein>
<sequence>MSIQQFTPSPSSTSSFLNSSLNADEYDDPSNPLASSSSSSSSKEEAMERLVWKMQNSKPSCLKSTPSNVERSSASSMQRCKIYLGIRRRFVKGSSRKAIRKMGPNVESAAPHLHPLHSCTSVFVLIFFVIVPLVISSPFVVIPATAIIINLRGRPVRVAYDDSIATETTAPGNWNYRRNRSRLPPRRTDYEDRRPRSPPPRREEDKRPTGYDDYRRGGYDDRKMPLVIQIFDSTVRILPGKVFENAIT</sequence>
<evidence type="ECO:0000256" key="2">
    <source>
        <dbReference type="SAM" id="Phobius"/>
    </source>
</evidence>
<feature type="region of interest" description="Disordered" evidence="1">
    <location>
        <begin position="171"/>
        <end position="218"/>
    </location>
</feature>
<evidence type="ECO:0000256" key="1">
    <source>
        <dbReference type="SAM" id="MobiDB-lite"/>
    </source>
</evidence>
<feature type="transmembrane region" description="Helical" evidence="2">
    <location>
        <begin position="122"/>
        <end position="149"/>
    </location>
</feature>
<evidence type="ECO:0000313" key="4">
    <source>
        <dbReference type="Proteomes" id="UP000054549"/>
    </source>
</evidence>
<proteinExistence type="predicted"/>
<dbReference type="AlphaFoldDB" id="A0A0C2S5H5"/>
<dbReference type="InParanoid" id="A0A0C2S5H5"/>
<accession>A0A0C2S5H5</accession>
<dbReference type="Proteomes" id="UP000054549">
    <property type="component" value="Unassembled WGS sequence"/>
</dbReference>
<reference evidence="3 4" key="1">
    <citation type="submission" date="2014-04" db="EMBL/GenBank/DDBJ databases">
        <title>Evolutionary Origins and Diversification of the Mycorrhizal Mutualists.</title>
        <authorList>
            <consortium name="DOE Joint Genome Institute"/>
            <consortium name="Mycorrhizal Genomics Consortium"/>
            <person name="Kohler A."/>
            <person name="Kuo A."/>
            <person name="Nagy L.G."/>
            <person name="Floudas D."/>
            <person name="Copeland A."/>
            <person name="Barry K.W."/>
            <person name="Cichocki N."/>
            <person name="Veneault-Fourrey C."/>
            <person name="LaButti K."/>
            <person name="Lindquist E.A."/>
            <person name="Lipzen A."/>
            <person name="Lundell T."/>
            <person name="Morin E."/>
            <person name="Murat C."/>
            <person name="Riley R."/>
            <person name="Ohm R."/>
            <person name="Sun H."/>
            <person name="Tunlid A."/>
            <person name="Henrissat B."/>
            <person name="Grigoriev I.V."/>
            <person name="Hibbett D.S."/>
            <person name="Martin F."/>
        </authorList>
    </citation>
    <scope>NUCLEOTIDE SEQUENCE [LARGE SCALE GENOMIC DNA]</scope>
    <source>
        <strain evidence="3 4">Koide BX008</strain>
    </source>
</reference>
<dbReference type="EMBL" id="KN818351">
    <property type="protein sequence ID" value="KIL57980.1"/>
    <property type="molecule type" value="Genomic_DNA"/>
</dbReference>
<feature type="region of interest" description="Disordered" evidence="1">
    <location>
        <begin position="1"/>
        <end position="44"/>
    </location>
</feature>